<reference evidence="1 2" key="1">
    <citation type="journal article" date="2020" name="Cell">
        <title>Large-Scale Comparative Analyses of Tick Genomes Elucidate Their Genetic Diversity and Vector Capacities.</title>
        <authorList>
            <consortium name="Tick Genome and Microbiome Consortium (TIGMIC)"/>
            <person name="Jia N."/>
            <person name="Wang J."/>
            <person name="Shi W."/>
            <person name="Du L."/>
            <person name="Sun Y."/>
            <person name="Zhan W."/>
            <person name="Jiang J.F."/>
            <person name="Wang Q."/>
            <person name="Zhang B."/>
            <person name="Ji P."/>
            <person name="Bell-Sakyi L."/>
            <person name="Cui X.M."/>
            <person name="Yuan T.T."/>
            <person name="Jiang B.G."/>
            <person name="Yang W.F."/>
            <person name="Lam T.T."/>
            <person name="Chang Q.C."/>
            <person name="Ding S.J."/>
            <person name="Wang X.J."/>
            <person name="Zhu J.G."/>
            <person name="Ruan X.D."/>
            <person name="Zhao L."/>
            <person name="Wei J.T."/>
            <person name="Ye R.Z."/>
            <person name="Que T.C."/>
            <person name="Du C.H."/>
            <person name="Zhou Y.H."/>
            <person name="Cheng J.X."/>
            <person name="Dai P.F."/>
            <person name="Guo W.B."/>
            <person name="Han X.H."/>
            <person name="Huang E.J."/>
            <person name="Li L.F."/>
            <person name="Wei W."/>
            <person name="Gao Y.C."/>
            <person name="Liu J.Z."/>
            <person name="Shao H.Z."/>
            <person name="Wang X."/>
            <person name="Wang C.C."/>
            <person name="Yang T.C."/>
            <person name="Huo Q.B."/>
            <person name="Li W."/>
            <person name="Chen H.Y."/>
            <person name="Chen S.E."/>
            <person name="Zhou L.G."/>
            <person name="Ni X.B."/>
            <person name="Tian J.H."/>
            <person name="Sheng Y."/>
            <person name="Liu T."/>
            <person name="Pan Y.S."/>
            <person name="Xia L.Y."/>
            <person name="Li J."/>
            <person name="Zhao F."/>
            <person name="Cao W.C."/>
        </authorList>
    </citation>
    <scope>NUCLEOTIDE SEQUENCE [LARGE SCALE GENOMIC DNA]</scope>
    <source>
        <strain evidence="1">Iper-2018</strain>
    </source>
</reference>
<evidence type="ECO:0000313" key="2">
    <source>
        <dbReference type="Proteomes" id="UP000805193"/>
    </source>
</evidence>
<dbReference type="EMBL" id="JABSTQ010008970">
    <property type="protein sequence ID" value="KAG0433873.1"/>
    <property type="molecule type" value="Genomic_DNA"/>
</dbReference>
<name>A0AC60QIU9_IXOPE</name>
<comment type="caution">
    <text evidence="1">The sequence shown here is derived from an EMBL/GenBank/DDBJ whole genome shotgun (WGS) entry which is preliminary data.</text>
</comment>
<accession>A0AC60QIU9</accession>
<proteinExistence type="predicted"/>
<dbReference type="Proteomes" id="UP000805193">
    <property type="component" value="Unassembled WGS sequence"/>
</dbReference>
<evidence type="ECO:0000313" key="1">
    <source>
        <dbReference type="EMBL" id="KAG0433873.1"/>
    </source>
</evidence>
<gene>
    <name evidence="1" type="ORF">HPB47_019521</name>
</gene>
<protein>
    <submittedName>
        <fullName evidence="1">Uncharacterized protein</fullName>
    </submittedName>
</protein>
<feature type="non-terminal residue" evidence="1">
    <location>
        <position position="1"/>
    </location>
</feature>
<organism evidence="1 2">
    <name type="scientific">Ixodes persulcatus</name>
    <name type="common">Taiga tick</name>
    <dbReference type="NCBI Taxonomy" id="34615"/>
    <lineage>
        <taxon>Eukaryota</taxon>
        <taxon>Metazoa</taxon>
        <taxon>Ecdysozoa</taxon>
        <taxon>Arthropoda</taxon>
        <taxon>Chelicerata</taxon>
        <taxon>Arachnida</taxon>
        <taxon>Acari</taxon>
        <taxon>Parasitiformes</taxon>
        <taxon>Ixodida</taxon>
        <taxon>Ixodoidea</taxon>
        <taxon>Ixodidae</taxon>
        <taxon>Ixodinae</taxon>
        <taxon>Ixodes</taxon>
    </lineage>
</organism>
<keyword evidence="2" id="KW-1185">Reference proteome</keyword>
<sequence length="104" mass="11333">CPLRGRAGDLTPKENPRRPSRQNVVDFAAEAWASLSEDMVWRSFKRCGISTSVDGTEDGELNDRLALVDDVAEAEPAEHESLLGEALGFLFDSGSDISFKGFSD</sequence>